<evidence type="ECO:0000259" key="7">
    <source>
        <dbReference type="Pfam" id="PF00303"/>
    </source>
</evidence>
<evidence type="ECO:0000256" key="4">
    <source>
        <dbReference type="ARBA" id="ARBA00022727"/>
    </source>
</evidence>
<protein>
    <recommendedName>
        <fullName evidence="1 5">Thymidylate synthase</fullName>
        <shortName evidence="5">TS</shortName>
        <shortName evidence="5">TSase</shortName>
        <ecNumber evidence="1 5">2.1.1.45</ecNumber>
    </recommendedName>
</protein>
<dbReference type="EC" id="2.1.1.45" evidence="1 5"/>
<dbReference type="GO" id="GO:0005829">
    <property type="term" value="C:cytosol"/>
    <property type="evidence" value="ECO:0007669"/>
    <property type="project" value="TreeGrafter"/>
</dbReference>
<evidence type="ECO:0000256" key="6">
    <source>
        <dbReference type="PROSITE-ProRule" id="PRU10016"/>
    </source>
</evidence>
<feature type="binding site" description="in other chain" evidence="5">
    <location>
        <position position="186"/>
    </location>
    <ligand>
        <name>dUMP</name>
        <dbReference type="ChEBI" id="CHEBI:246422"/>
        <note>ligand shared between dimeric partners</note>
    </ligand>
</feature>
<accession>A0A2M8KWS4</accession>
<feature type="binding site" description="in other chain" evidence="5">
    <location>
        <position position="21"/>
    </location>
    <ligand>
        <name>dUMP</name>
        <dbReference type="ChEBI" id="CHEBI:246422"/>
        <note>ligand shared between dimeric partners</note>
    </ligand>
</feature>
<evidence type="ECO:0000256" key="2">
    <source>
        <dbReference type="ARBA" id="ARBA00022603"/>
    </source>
</evidence>
<dbReference type="NCBIfam" id="NF002497">
    <property type="entry name" value="PRK01827.1-3"/>
    <property type="match status" value="1"/>
</dbReference>
<dbReference type="GO" id="GO:0006231">
    <property type="term" value="P:dTMP biosynthetic process"/>
    <property type="evidence" value="ECO:0007669"/>
    <property type="project" value="UniProtKB-UniRule"/>
</dbReference>
<feature type="binding site" description="in other chain" evidence="5">
    <location>
        <begin position="216"/>
        <end position="218"/>
    </location>
    <ligand>
        <name>dUMP</name>
        <dbReference type="ChEBI" id="CHEBI:246422"/>
        <note>ligand shared between dimeric partners</note>
    </ligand>
</feature>
<dbReference type="GO" id="GO:0032259">
    <property type="term" value="P:methylation"/>
    <property type="evidence" value="ECO:0007669"/>
    <property type="project" value="UniProtKB-KW"/>
</dbReference>
<dbReference type="PANTHER" id="PTHR11548">
    <property type="entry name" value="THYMIDYLATE SYNTHASE 1"/>
    <property type="match status" value="1"/>
</dbReference>
<comment type="pathway">
    <text evidence="5">Pyrimidine metabolism; dTTP biosynthesis.</text>
</comment>
<feature type="active site" description="Nucleophile" evidence="5">
    <location>
        <position position="155"/>
    </location>
</feature>
<evidence type="ECO:0000313" key="8">
    <source>
        <dbReference type="EMBL" id="PJE64333.1"/>
    </source>
</evidence>
<evidence type="ECO:0000313" key="9">
    <source>
        <dbReference type="Proteomes" id="UP000229098"/>
    </source>
</evidence>
<dbReference type="InterPro" id="IPR036926">
    <property type="entry name" value="Thymidate_synth/dCMP_Mease_sf"/>
</dbReference>
<name>A0A2M8KWS4_9BACT</name>
<feature type="binding site" evidence="5">
    <location>
        <begin position="135"/>
        <end position="136"/>
    </location>
    <ligand>
        <name>dUMP</name>
        <dbReference type="ChEBI" id="CHEBI:246422"/>
        <note>ligand shared between dimeric partners</note>
    </ligand>
</feature>
<organism evidence="8 9">
    <name type="scientific">Candidatus Ryanbacteria bacterium CG10_big_fil_rev_8_21_14_0_10_43_42</name>
    <dbReference type="NCBI Taxonomy" id="1974864"/>
    <lineage>
        <taxon>Bacteria</taxon>
        <taxon>Candidatus Ryaniibacteriota</taxon>
    </lineage>
</organism>
<dbReference type="NCBIfam" id="TIGR03284">
    <property type="entry name" value="thym_sym"/>
    <property type="match status" value="1"/>
</dbReference>
<dbReference type="PANTHER" id="PTHR11548:SF1">
    <property type="entry name" value="THYMIDYLATE SYNTHASE 1"/>
    <property type="match status" value="1"/>
</dbReference>
<dbReference type="GO" id="GO:0006235">
    <property type="term" value="P:dTTP biosynthetic process"/>
    <property type="evidence" value="ECO:0007669"/>
    <property type="project" value="UniProtKB-UniRule"/>
</dbReference>
<dbReference type="InterPro" id="IPR000398">
    <property type="entry name" value="Thymidylate_synthase"/>
</dbReference>
<comment type="subcellular location">
    <subcellularLocation>
        <location evidence="5">Cytoplasm</location>
    </subcellularLocation>
</comment>
<dbReference type="CDD" id="cd00351">
    <property type="entry name" value="TS_Pyrimidine_HMase"/>
    <property type="match status" value="1"/>
</dbReference>
<dbReference type="SUPFAM" id="SSF55831">
    <property type="entry name" value="Thymidylate synthase/dCMP hydroxymethylase"/>
    <property type="match status" value="1"/>
</dbReference>
<dbReference type="Pfam" id="PF00303">
    <property type="entry name" value="Thymidylat_synt"/>
    <property type="match status" value="1"/>
</dbReference>
<keyword evidence="2 5" id="KW-0489">Methyltransferase</keyword>
<dbReference type="InterPro" id="IPR045097">
    <property type="entry name" value="Thymidate_synth/dCMP_Mease"/>
</dbReference>
<dbReference type="HAMAP" id="MF_00008">
    <property type="entry name" value="Thymidy_synth_bact"/>
    <property type="match status" value="1"/>
</dbReference>
<comment type="caution">
    <text evidence="5">Lacks conserved residue(s) required for the propagation of feature annotation.</text>
</comment>
<proteinExistence type="inferred from homology"/>
<feature type="active site" evidence="6">
    <location>
        <position position="155"/>
    </location>
</feature>
<evidence type="ECO:0000256" key="5">
    <source>
        <dbReference type="HAMAP-Rule" id="MF_00008"/>
    </source>
</evidence>
<feature type="binding site" evidence="5">
    <location>
        <position position="178"/>
    </location>
    <ligand>
        <name>(6R)-5,10-methylene-5,6,7,8-tetrahydrofolate</name>
        <dbReference type="ChEBI" id="CHEBI:15636"/>
    </ligand>
</feature>
<sequence length="273" mass="31138">MKQYIDALTHIMDHGVDRPTRTGVDTRGVFGMQMRYAMADGFPAVTTKKLAFKSITAELLWLLSGSSDVKDLQKLGSHIWDANANADYWKPKARFEGDLGRVYGVQWRSWKAPDGREIDQIAEAIRRIKETPHDRRIIVTAWNPGELDQMALPPCHAFFQFSVADSKLSLQMYQRSCDMFLGVPFNIASYALLLHMVAQVTDLVPGDFIHTLGDAHIYHNHFDQVREQISRTPYPSPKLVLRSAVRNINDFTMKDITLEHYQHHPSIKADMAV</sequence>
<comment type="subunit">
    <text evidence="5">Homodimer.</text>
</comment>
<keyword evidence="3 5" id="KW-0808">Transferase</keyword>
<feature type="binding site" description="in other chain" evidence="5">
    <location>
        <begin position="175"/>
        <end position="178"/>
    </location>
    <ligand>
        <name>dUMP</name>
        <dbReference type="ChEBI" id="CHEBI:246422"/>
        <note>ligand shared between dimeric partners</note>
    </ligand>
</feature>
<comment type="function">
    <text evidence="5">Catalyzes the reductive methylation of 2'-deoxyuridine-5'-monophosphate (dUMP) to 2'-deoxythymidine-5'-monophosphate (dTMP) while utilizing 5,10-methylenetetrahydrofolate (mTHF) as the methyl donor and reductant in the reaction, yielding dihydrofolate (DHF) as a by-product. This enzymatic reaction provides an intracellular de novo source of dTMP, an essential precursor for DNA biosynthesis.</text>
</comment>
<dbReference type="Gene3D" id="3.30.572.10">
    <property type="entry name" value="Thymidylate synthase/dCMP hydroxymethylase domain"/>
    <property type="match status" value="1"/>
</dbReference>
<keyword evidence="5" id="KW-0963">Cytoplasm</keyword>
<dbReference type="FunFam" id="3.30.572.10:FF:000013">
    <property type="entry name" value="Thymidylate synthase"/>
    <property type="match status" value="1"/>
</dbReference>
<dbReference type="InterPro" id="IPR023451">
    <property type="entry name" value="Thymidate_synth/dCMP_Mease_dom"/>
</dbReference>
<dbReference type="UniPathway" id="UPA00575"/>
<reference evidence="9" key="1">
    <citation type="submission" date="2017-09" db="EMBL/GenBank/DDBJ databases">
        <title>Depth-based differentiation of microbial function through sediment-hosted aquifers and enrichment of novel symbionts in the deep terrestrial subsurface.</title>
        <authorList>
            <person name="Probst A.J."/>
            <person name="Ladd B."/>
            <person name="Jarett J.K."/>
            <person name="Geller-Mcgrath D.E."/>
            <person name="Sieber C.M.K."/>
            <person name="Emerson J.B."/>
            <person name="Anantharaman K."/>
            <person name="Thomas B.C."/>
            <person name="Malmstrom R."/>
            <person name="Stieglmeier M."/>
            <person name="Klingl A."/>
            <person name="Woyke T."/>
            <person name="Ryan C.M."/>
            <person name="Banfield J.F."/>
        </authorList>
    </citation>
    <scope>NUCLEOTIDE SEQUENCE [LARGE SCALE GENOMIC DNA]</scope>
</reference>
<comment type="catalytic activity">
    <reaction evidence="5">
        <text>dUMP + (6R)-5,10-methylene-5,6,7,8-tetrahydrofolate = 7,8-dihydrofolate + dTMP</text>
        <dbReference type="Rhea" id="RHEA:12104"/>
        <dbReference type="ChEBI" id="CHEBI:15636"/>
        <dbReference type="ChEBI" id="CHEBI:57451"/>
        <dbReference type="ChEBI" id="CHEBI:63528"/>
        <dbReference type="ChEBI" id="CHEBI:246422"/>
        <dbReference type="EC" id="2.1.1.45"/>
    </reaction>
</comment>
<comment type="similarity">
    <text evidence="5">Belongs to the thymidylate synthase family. Bacterial-type ThyA subfamily.</text>
</comment>
<dbReference type="InterPro" id="IPR020940">
    <property type="entry name" value="Thymidylate_synthase_AS"/>
</dbReference>
<dbReference type="Proteomes" id="UP000229098">
    <property type="component" value="Unassembled WGS sequence"/>
</dbReference>
<dbReference type="AlphaFoldDB" id="A0A2M8KWS4"/>
<dbReference type="PROSITE" id="PS00091">
    <property type="entry name" value="THYMIDYLATE_SYNTHASE"/>
    <property type="match status" value="1"/>
</dbReference>
<evidence type="ECO:0000256" key="1">
    <source>
        <dbReference type="ARBA" id="ARBA00011947"/>
    </source>
</evidence>
<dbReference type="EMBL" id="PFEF01000006">
    <property type="protein sequence ID" value="PJE64333.1"/>
    <property type="molecule type" value="Genomic_DNA"/>
</dbReference>
<dbReference type="GO" id="GO:0004799">
    <property type="term" value="F:thymidylate synthase activity"/>
    <property type="evidence" value="ECO:0007669"/>
    <property type="project" value="UniProtKB-UniRule"/>
</dbReference>
<dbReference type="PRINTS" id="PR00108">
    <property type="entry name" value="THYMDSNTHASE"/>
</dbReference>
<keyword evidence="4 5" id="KW-0545">Nucleotide biosynthesis</keyword>
<comment type="caution">
    <text evidence="8">The sequence shown here is derived from an EMBL/GenBank/DDBJ whole genome shotgun (WGS) entry which is preliminary data.</text>
</comment>
<feature type="binding site" evidence="5">
    <location>
        <position position="272"/>
    </location>
    <ligand>
        <name>(6R)-5,10-methylene-5,6,7,8-tetrahydrofolate</name>
        <dbReference type="ChEBI" id="CHEBI:15636"/>
    </ligand>
</feature>
<gene>
    <name evidence="5" type="primary">thyA</name>
    <name evidence="8" type="ORF">COU90_02680</name>
</gene>
<feature type="domain" description="Thymidylate synthase/dCMP hydroxymethylase" evidence="7">
    <location>
        <begin position="2"/>
        <end position="273"/>
    </location>
</feature>
<evidence type="ECO:0000256" key="3">
    <source>
        <dbReference type="ARBA" id="ARBA00022679"/>
    </source>
</evidence>